<name>F0ZDU8_DICPU</name>
<dbReference type="OrthoDB" id="18783at2759"/>
<feature type="signal peptide" evidence="1">
    <location>
        <begin position="1"/>
        <end position="24"/>
    </location>
</feature>
<keyword evidence="1" id="KW-0732">Signal</keyword>
<dbReference type="eggNOG" id="ENOG502S3BJ">
    <property type="taxonomic scope" value="Eukaryota"/>
</dbReference>
<dbReference type="Proteomes" id="UP000001064">
    <property type="component" value="Unassembled WGS sequence"/>
</dbReference>
<dbReference type="InterPro" id="IPR052853">
    <property type="entry name" value="Actin_dynamics_regulator"/>
</dbReference>
<keyword evidence="3" id="KW-1185">Reference proteome</keyword>
<dbReference type="OMA" id="IGCEIHS"/>
<dbReference type="RefSeq" id="XP_003285615.1">
    <property type="nucleotide sequence ID" value="XM_003285567.1"/>
</dbReference>
<proteinExistence type="predicted"/>
<feature type="chain" id="PRO_5003265041" evidence="1">
    <location>
        <begin position="25"/>
        <end position="817"/>
    </location>
</feature>
<organism evidence="2 3">
    <name type="scientific">Dictyostelium purpureum</name>
    <name type="common">Slime mold</name>
    <dbReference type="NCBI Taxonomy" id="5786"/>
    <lineage>
        <taxon>Eukaryota</taxon>
        <taxon>Amoebozoa</taxon>
        <taxon>Evosea</taxon>
        <taxon>Eumycetozoa</taxon>
        <taxon>Dictyostelia</taxon>
        <taxon>Dictyosteliales</taxon>
        <taxon>Dictyosteliaceae</taxon>
        <taxon>Dictyostelium</taxon>
    </lineage>
</organism>
<evidence type="ECO:0000313" key="2">
    <source>
        <dbReference type="EMBL" id="EGC37865.1"/>
    </source>
</evidence>
<dbReference type="GeneID" id="10503188"/>
<evidence type="ECO:0000256" key="1">
    <source>
        <dbReference type="SAM" id="SignalP"/>
    </source>
</evidence>
<dbReference type="EMBL" id="GL870989">
    <property type="protein sequence ID" value="EGC37865.1"/>
    <property type="molecule type" value="Genomic_DNA"/>
</dbReference>
<dbReference type="AlphaFoldDB" id="F0ZDU8"/>
<protein>
    <submittedName>
        <fullName evidence="2">Uncharacterized protein</fullName>
    </submittedName>
</protein>
<dbReference type="InParanoid" id="F0ZDU8"/>
<sequence>MKNNIFFILLFLILFTSSIDIVKCINNNNNNNNNNNHYKIQINSNYNTNYRNNNNNNNNINSFNNGLKILQNKNIGCEIHSWNDLNEFDQMYAKGVIWNKIDVHFVYSKEFCMSQGLNDSRGCFVFSHDTPSINYQYNNTLDLLKYIESRKDIWYSVNSISNTLKYMDFCFKAHFSVCGNSKEARDYNELLDEFILDLLDIKEKLQLNIEFVLDGKGIQIDCLKDKWDPLISTWIDEPFGALFSNDPSKGYDRFQVADIYIAPIFPSFWIDVLCLFHPPFGKFHNSSYPILVWEPASQHDIQAVSSSYHSCLARHSDLQFPELRFASNIDPIQLSLYAGSVSNKTWNFKIDDYGLTLRSAYEPPIDKKYTNLLKSIKNSNSLHGNNFYSNITSWLFSNNSLSVNTPTASTSTSSTSSNLQNLINPKIISYQFNNLNHFIVFFTNDSSPTTSVYYHLFNSDQILGRLNYLNTFKLDIPNNSAFKSPINTINLINNSTLFIIDNQSNYLIYNTGVTDTSFEILDYNSLKINTTEDDPGTVNTFDFIIDNNNDLTIIEYLSTNVNLLSTNIWYFDKLTIPINNIPKYKSKILISHNSSSSDSINKNSPPITSISAINRNKEGVDTVLLFSNDKKEIYGVYLKMNSTGNNSTYSDFGIVNGPNMVDIGDQLSSTVIDNDLVIQVHSDGYCFNSELHNKRAGPRVCESSATSTPRILNYNFGYFDDWVEQIKSKEMITSCNNKILHGTYNQGSFPSVHLYKEINGTVNNLGLKYGVVEVHQGLPLDFIDRSNCGRPTSWDQIVLDSWKILPDFLKLNQKINK</sequence>
<dbReference type="PANTHER" id="PTHR47574:SF4">
    <property type="entry name" value="CHROMO DOMAIN-CONTAINING PROTEIN"/>
    <property type="match status" value="1"/>
</dbReference>
<dbReference type="PANTHER" id="PTHR47574">
    <property type="entry name" value="CANCER-RELATED REGULATOR OF ACTIN DYNAMICS"/>
    <property type="match status" value="1"/>
</dbReference>
<gene>
    <name evidence="2" type="ORF">DICPUDRAFT_53679</name>
</gene>
<dbReference type="VEuPathDB" id="AmoebaDB:DICPUDRAFT_53679"/>
<reference evidence="3" key="1">
    <citation type="journal article" date="2011" name="Genome Biol.">
        <title>Comparative genomics of the social amoebae Dictyostelium discoideum and Dictyostelium purpureum.</title>
        <authorList>
            <consortium name="US DOE Joint Genome Institute (JGI-PGF)"/>
            <person name="Sucgang R."/>
            <person name="Kuo A."/>
            <person name="Tian X."/>
            <person name="Salerno W."/>
            <person name="Parikh A."/>
            <person name="Feasley C.L."/>
            <person name="Dalin E."/>
            <person name="Tu H."/>
            <person name="Huang E."/>
            <person name="Barry K."/>
            <person name="Lindquist E."/>
            <person name="Shapiro H."/>
            <person name="Bruce D."/>
            <person name="Schmutz J."/>
            <person name="Salamov A."/>
            <person name="Fey P."/>
            <person name="Gaudet P."/>
            <person name="Anjard C."/>
            <person name="Babu M.M."/>
            <person name="Basu S."/>
            <person name="Bushmanova Y."/>
            <person name="van der Wel H."/>
            <person name="Katoh-Kurasawa M."/>
            <person name="Dinh C."/>
            <person name="Coutinho P.M."/>
            <person name="Saito T."/>
            <person name="Elias M."/>
            <person name="Schaap P."/>
            <person name="Kay R.R."/>
            <person name="Henrissat B."/>
            <person name="Eichinger L."/>
            <person name="Rivero F."/>
            <person name="Putnam N.H."/>
            <person name="West C.M."/>
            <person name="Loomis W.F."/>
            <person name="Chisholm R.L."/>
            <person name="Shaulsky G."/>
            <person name="Strassmann J.E."/>
            <person name="Queller D.C."/>
            <person name="Kuspa A."/>
            <person name="Grigoriev I.V."/>
        </authorList>
    </citation>
    <scope>NUCLEOTIDE SEQUENCE [LARGE SCALE GENOMIC DNA]</scope>
    <source>
        <strain evidence="3">QSDP1</strain>
    </source>
</reference>
<evidence type="ECO:0000313" key="3">
    <source>
        <dbReference type="Proteomes" id="UP000001064"/>
    </source>
</evidence>
<dbReference type="KEGG" id="dpp:DICPUDRAFT_53679"/>
<accession>F0ZDU8</accession>